<dbReference type="Gene3D" id="3.40.50.1240">
    <property type="entry name" value="Phosphoglycerate mutase-like"/>
    <property type="match status" value="1"/>
</dbReference>
<dbReference type="GO" id="GO:0004331">
    <property type="term" value="F:fructose-2,6-bisphosphate 2-phosphatase activity"/>
    <property type="evidence" value="ECO:0007669"/>
    <property type="project" value="TreeGrafter"/>
</dbReference>
<dbReference type="InterPro" id="IPR029033">
    <property type="entry name" value="His_PPase_superfam"/>
</dbReference>
<evidence type="ECO:0000256" key="3">
    <source>
        <dbReference type="PIRSR" id="PIRSR613078-2"/>
    </source>
</evidence>
<dbReference type="GO" id="GO:0045820">
    <property type="term" value="P:negative regulation of glycolytic process"/>
    <property type="evidence" value="ECO:0007669"/>
    <property type="project" value="TreeGrafter"/>
</dbReference>
<evidence type="ECO:0000313" key="5">
    <source>
        <dbReference type="Proteomes" id="UP000186400"/>
    </source>
</evidence>
<dbReference type="SUPFAM" id="SSF53254">
    <property type="entry name" value="Phosphoglycerate mutase-like"/>
    <property type="match status" value="1"/>
</dbReference>
<feature type="binding site" evidence="3">
    <location>
        <begin position="84"/>
        <end position="87"/>
    </location>
    <ligand>
        <name>substrate</name>
    </ligand>
</feature>
<feature type="binding site" evidence="3">
    <location>
        <position position="59"/>
    </location>
    <ligand>
        <name>substrate</name>
    </ligand>
</feature>
<dbReference type="Proteomes" id="UP000186400">
    <property type="component" value="Unassembled WGS sequence"/>
</dbReference>
<dbReference type="InterPro" id="IPR001345">
    <property type="entry name" value="PG/BPGM_mutase_AS"/>
</dbReference>
<gene>
    <name evidence="4" type="ORF">SAMN05920897_11049</name>
</gene>
<reference evidence="4 5" key="1">
    <citation type="submission" date="2017-01" db="EMBL/GenBank/DDBJ databases">
        <authorList>
            <person name="Mah S.A."/>
            <person name="Swanson W.J."/>
            <person name="Moy G.W."/>
            <person name="Vacquier V.D."/>
        </authorList>
    </citation>
    <scope>NUCLEOTIDE SEQUENCE [LARGE SCALE GENOMIC DNA]</scope>
    <source>
        <strain evidence="4 5">ASpG1</strain>
    </source>
</reference>
<proteinExistence type="predicted"/>
<dbReference type="InterPro" id="IPR013078">
    <property type="entry name" value="His_Pase_superF_clade-1"/>
</dbReference>
<dbReference type="InterPro" id="IPR051695">
    <property type="entry name" value="Phosphoglycerate_Mutase"/>
</dbReference>
<evidence type="ECO:0000256" key="2">
    <source>
        <dbReference type="PIRSR" id="PIRSR613078-1"/>
    </source>
</evidence>
<dbReference type="CDD" id="cd07067">
    <property type="entry name" value="HP_PGM_like"/>
    <property type="match status" value="1"/>
</dbReference>
<protein>
    <submittedName>
        <fullName evidence="4">Broad-specificity phosphatase PhoE</fullName>
    </submittedName>
</protein>
<dbReference type="PROSITE" id="PS00175">
    <property type="entry name" value="PG_MUTASE"/>
    <property type="match status" value="1"/>
</dbReference>
<keyword evidence="1" id="KW-0378">Hydrolase</keyword>
<evidence type="ECO:0000256" key="1">
    <source>
        <dbReference type="ARBA" id="ARBA00022801"/>
    </source>
</evidence>
<dbReference type="RefSeq" id="WP_083943871.1">
    <property type="nucleotide sequence ID" value="NZ_FTMS01000010.1"/>
</dbReference>
<dbReference type="Pfam" id="PF00300">
    <property type="entry name" value="His_Phos_1"/>
    <property type="match status" value="1"/>
</dbReference>
<dbReference type="AlphaFoldDB" id="A0A1N6TGF1"/>
<dbReference type="GO" id="GO:0043456">
    <property type="term" value="P:regulation of pentose-phosphate shunt"/>
    <property type="evidence" value="ECO:0007669"/>
    <property type="project" value="TreeGrafter"/>
</dbReference>
<sequence length="190" mass="20835">MITEICLVRHGETDWNARALIQGSTDIPLNETGRNQARAAAGMLQQEQWDALYASTMIRAIETAEIIGEVLSLGPVTTDHNLREREYGIAEGMDIAERYRRFGEGPIPGAEEWDQVRQRGLAALDSIREKNPGQRILAVAHGGLINALLGVISAGEIGSGKTVLKNASTNLLVWDGAWKVRWYNRTAEAA</sequence>
<evidence type="ECO:0000313" key="4">
    <source>
        <dbReference type="EMBL" id="SIQ52403.1"/>
    </source>
</evidence>
<dbReference type="GO" id="GO:0005829">
    <property type="term" value="C:cytosol"/>
    <property type="evidence" value="ECO:0007669"/>
    <property type="project" value="TreeGrafter"/>
</dbReference>
<dbReference type="PANTHER" id="PTHR46517:SF1">
    <property type="entry name" value="FRUCTOSE-2,6-BISPHOSPHATASE TIGAR"/>
    <property type="match status" value="1"/>
</dbReference>
<feature type="binding site" evidence="3">
    <location>
        <begin position="9"/>
        <end position="16"/>
    </location>
    <ligand>
        <name>substrate</name>
    </ligand>
</feature>
<feature type="active site" description="Tele-phosphohistidine intermediate" evidence="2">
    <location>
        <position position="10"/>
    </location>
</feature>
<dbReference type="SMART" id="SM00855">
    <property type="entry name" value="PGAM"/>
    <property type="match status" value="1"/>
</dbReference>
<keyword evidence="5" id="KW-1185">Reference proteome</keyword>
<accession>A0A1N6TGF1</accession>
<feature type="active site" description="Proton donor/acceptor" evidence="2">
    <location>
        <position position="84"/>
    </location>
</feature>
<dbReference type="EMBL" id="FTMS01000010">
    <property type="protein sequence ID" value="SIQ52403.1"/>
    <property type="molecule type" value="Genomic_DNA"/>
</dbReference>
<organism evidence="4 5">
    <name type="scientific">Alkalispirochaeta americana</name>
    <dbReference type="NCBI Taxonomy" id="159291"/>
    <lineage>
        <taxon>Bacteria</taxon>
        <taxon>Pseudomonadati</taxon>
        <taxon>Spirochaetota</taxon>
        <taxon>Spirochaetia</taxon>
        <taxon>Spirochaetales</taxon>
        <taxon>Spirochaetaceae</taxon>
        <taxon>Alkalispirochaeta</taxon>
    </lineage>
</organism>
<dbReference type="PANTHER" id="PTHR46517">
    <property type="entry name" value="FRUCTOSE-2,6-BISPHOSPHATASE TIGAR"/>
    <property type="match status" value="1"/>
</dbReference>
<dbReference type="STRING" id="159291.SAMN05920897_11049"/>
<dbReference type="OrthoDB" id="9781415at2"/>
<name>A0A1N6TGF1_9SPIO</name>